<keyword evidence="4" id="KW-1185">Reference proteome</keyword>
<feature type="domain" description="Phosphatidic acid phosphatase type 2/haloperoxidase" evidence="2">
    <location>
        <begin position="83"/>
        <end position="202"/>
    </location>
</feature>
<dbReference type="SMART" id="SM00014">
    <property type="entry name" value="acidPPc"/>
    <property type="match status" value="1"/>
</dbReference>
<evidence type="ECO:0000256" key="1">
    <source>
        <dbReference type="SAM" id="Phobius"/>
    </source>
</evidence>
<name>A0A937CT61_9BURK</name>
<dbReference type="PANTHER" id="PTHR14969">
    <property type="entry name" value="SPHINGOSINE-1-PHOSPHATE PHOSPHOHYDROLASE"/>
    <property type="match status" value="1"/>
</dbReference>
<sequence>MKNLPNGTADPGGPRPLPWLCAGGVLLVLAGLLVHLSGADPAWMLRVHAGAPSALSSMFWSVTTVMGLGSCAVICVLAVDRGAGRVAALLPPVFLLGGVLTHAVKWLLAVPRPAGSALAPQLHVIGSAFRGAVSMPSGHALTAAAAAALVCLALPGRRPLAMLLVGAAAGCIAWSRVVVGAHWPSDVLVGAGLGLLAVAACLAGWERGPGRRLHAALVRRIAAPTGQRWVAVAELAAAAVLLEERTGYPAGVPTVVVLAIMACASAAWRWRAARDPRATRTLRDAPAERS</sequence>
<dbReference type="CDD" id="cd01610">
    <property type="entry name" value="PAP2_like"/>
    <property type="match status" value="1"/>
</dbReference>
<feature type="transmembrane region" description="Helical" evidence="1">
    <location>
        <begin position="226"/>
        <end position="242"/>
    </location>
</feature>
<dbReference type="InterPro" id="IPR036938">
    <property type="entry name" value="PAP2/HPO_sf"/>
</dbReference>
<feature type="transmembrane region" description="Helical" evidence="1">
    <location>
        <begin position="161"/>
        <end position="181"/>
    </location>
</feature>
<proteinExistence type="predicted"/>
<dbReference type="SUPFAM" id="SSF48317">
    <property type="entry name" value="Acid phosphatase/Vanadium-dependent haloperoxidase"/>
    <property type="match status" value="1"/>
</dbReference>
<dbReference type="InterPro" id="IPR000326">
    <property type="entry name" value="PAP2/HPO"/>
</dbReference>
<evidence type="ECO:0000259" key="2">
    <source>
        <dbReference type="SMART" id="SM00014"/>
    </source>
</evidence>
<feature type="transmembrane region" description="Helical" evidence="1">
    <location>
        <begin position="58"/>
        <end position="79"/>
    </location>
</feature>
<feature type="transmembrane region" description="Helical" evidence="1">
    <location>
        <begin position="20"/>
        <end position="38"/>
    </location>
</feature>
<feature type="transmembrane region" description="Helical" evidence="1">
    <location>
        <begin position="248"/>
        <end position="270"/>
    </location>
</feature>
<keyword evidence="1" id="KW-0472">Membrane</keyword>
<feature type="transmembrane region" description="Helical" evidence="1">
    <location>
        <begin position="128"/>
        <end position="154"/>
    </location>
</feature>
<comment type="caution">
    <text evidence="3">The sequence shown here is derived from an EMBL/GenBank/DDBJ whole genome shotgun (WGS) entry which is preliminary data.</text>
</comment>
<feature type="transmembrane region" description="Helical" evidence="1">
    <location>
        <begin position="187"/>
        <end position="205"/>
    </location>
</feature>
<keyword evidence="1" id="KW-1133">Transmembrane helix</keyword>
<evidence type="ECO:0000313" key="4">
    <source>
        <dbReference type="Proteomes" id="UP000599109"/>
    </source>
</evidence>
<protein>
    <submittedName>
        <fullName evidence="3">Phosphatase PAP2 family protein</fullName>
    </submittedName>
</protein>
<dbReference type="Gene3D" id="1.20.144.10">
    <property type="entry name" value="Phosphatidic acid phosphatase type 2/haloperoxidase"/>
    <property type="match status" value="1"/>
</dbReference>
<reference evidence="3 4" key="1">
    <citation type="journal article" date="2017" name="Int. J. Syst. Evol. Microbiol.">
        <title>Ramlibacter monticola sp. nov., isolated from forest soil.</title>
        <authorList>
            <person name="Chaudhary D.K."/>
            <person name="Kim J."/>
        </authorList>
    </citation>
    <scope>NUCLEOTIDE SEQUENCE [LARGE SCALE GENOMIC DNA]</scope>
    <source>
        <strain evidence="3 4">KACC 19175</strain>
    </source>
</reference>
<evidence type="ECO:0000313" key="3">
    <source>
        <dbReference type="EMBL" id="MBL0391278.1"/>
    </source>
</evidence>
<dbReference type="Pfam" id="PF01569">
    <property type="entry name" value="PAP2"/>
    <property type="match status" value="1"/>
</dbReference>
<dbReference type="PANTHER" id="PTHR14969:SF13">
    <property type="entry name" value="AT30094P"/>
    <property type="match status" value="1"/>
</dbReference>
<accession>A0A937CT61</accession>
<feature type="transmembrane region" description="Helical" evidence="1">
    <location>
        <begin position="86"/>
        <end position="108"/>
    </location>
</feature>
<organism evidence="3 4">
    <name type="scientific">Ramlibacter monticola</name>
    <dbReference type="NCBI Taxonomy" id="1926872"/>
    <lineage>
        <taxon>Bacteria</taxon>
        <taxon>Pseudomonadati</taxon>
        <taxon>Pseudomonadota</taxon>
        <taxon>Betaproteobacteria</taxon>
        <taxon>Burkholderiales</taxon>
        <taxon>Comamonadaceae</taxon>
        <taxon>Ramlibacter</taxon>
    </lineage>
</organism>
<dbReference type="RefSeq" id="WP_201673919.1">
    <property type="nucleotide sequence ID" value="NZ_JAEQNE010000002.1"/>
</dbReference>
<dbReference type="Proteomes" id="UP000599109">
    <property type="component" value="Unassembled WGS sequence"/>
</dbReference>
<keyword evidence="1" id="KW-0812">Transmembrane</keyword>
<dbReference type="AlphaFoldDB" id="A0A937CT61"/>
<dbReference type="EMBL" id="JAEQNE010000002">
    <property type="protein sequence ID" value="MBL0391278.1"/>
    <property type="molecule type" value="Genomic_DNA"/>
</dbReference>
<gene>
    <name evidence="3" type="ORF">JJ685_09020</name>
</gene>